<accession>A0A2K4ZAX5</accession>
<dbReference type="EMBL" id="OFSM01000002">
    <property type="protein sequence ID" value="SOY27600.1"/>
    <property type="molecule type" value="Genomic_DNA"/>
</dbReference>
<dbReference type="AlphaFoldDB" id="A0A2K4ZAX5"/>
<dbReference type="InterPro" id="IPR001279">
    <property type="entry name" value="Metallo-B-lactamas"/>
</dbReference>
<dbReference type="SUPFAM" id="SSF56281">
    <property type="entry name" value="Metallo-hydrolase/oxidoreductase"/>
    <property type="match status" value="1"/>
</dbReference>
<dbReference type="Proteomes" id="UP000236311">
    <property type="component" value="Unassembled WGS sequence"/>
</dbReference>
<evidence type="ECO:0000313" key="3">
    <source>
        <dbReference type="Proteomes" id="UP000236311"/>
    </source>
</evidence>
<protein>
    <submittedName>
        <fullName evidence="2">Metallo-beta-lactamase superfamily protein</fullName>
    </submittedName>
</protein>
<gene>
    <name evidence="2" type="ORF">AMURIS_00304</name>
</gene>
<name>A0A2K4ZAX5_9FIRM</name>
<dbReference type="InterPro" id="IPR036866">
    <property type="entry name" value="RibonucZ/Hydroxyglut_hydro"/>
</dbReference>
<dbReference type="InterPro" id="IPR052159">
    <property type="entry name" value="Competence_DNA_uptake"/>
</dbReference>
<evidence type="ECO:0000259" key="1">
    <source>
        <dbReference type="Pfam" id="PF00753"/>
    </source>
</evidence>
<keyword evidence="3" id="KW-1185">Reference proteome</keyword>
<dbReference type="PANTHER" id="PTHR30619:SF1">
    <property type="entry name" value="RECOMBINATION PROTEIN 2"/>
    <property type="match status" value="1"/>
</dbReference>
<sequence>MTKENCIIHFLPARAGDCFVLEFDDKNCILIDGGYQITYREELKPLLQRLAEKGCKIVLMIITHIDEDHILGAISFLEDNGDADHPQIIQVDEIWHNGIFNTIMNSERFLRRKTENVPEKTVKEYKTICGILKAQLPGEAGLISAPQSKTFEEVCAKYHYKVNRGFDRRCVVKSKSCCFGNCEVQVLSPGMTELEKLGKILDRELIRTFGKDYLWKRTEEFGELLELMTLYQGADAPGNFTMRQISAGTGDIQKWLGTSNLAEMNEINCASIVVVIRYKGLKLLFMGDSESELWKEQLEPKYDLIKVSHHGSTKPNLAWMESTKARKLLISTNGGRHRHPEDEFLARVMMGDFEELYFNYDIQRKSAILAMQEKYHFRAEFQKREIVLDCVTGEG</sequence>
<reference evidence="2 3" key="1">
    <citation type="submission" date="2018-01" db="EMBL/GenBank/DDBJ databases">
        <authorList>
            <person name="Gaut B.S."/>
            <person name="Morton B.R."/>
            <person name="Clegg M.T."/>
            <person name="Duvall M.R."/>
        </authorList>
    </citation>
    <scope>NUCLEOTIDE SEQUENCE [LARGE SCALE GENOMIC DNA]</scope>
    <source>
        <strain evidence="2">GP69</strain>
    </source>
</reference>
<dbReference type="RefSeq" id="WP_103237741.1">
    <property type="nucleotide sequence ID" value="NZ_JANJZD010000002.1"/>
</dbReference>
<dbReference type="PANTHER" id="PTHR30619">
    <property type="entry name" value="DNA INTERNALIZATION/COMPETENCE PROTEIN COMEC/REC2"/>
    <property type="match status" value="1"/>
</dbReference>
<organism evidence="2 3">
    <name type="scientific">Acetatifactor muris</name>
    <dbReference type="NCBI Taxonomy" id="879566"/>
    <lineage>
        <taxon>Bacteria</taxon>
        <taxon>Bacillati</taxon>
        <taxon>Bacillota</taxon>
        <taxon>Clostridia</taxon>
        <taxon>Lachnospirales</taxon>
        <taxon>Lachnospiraceae</taxon>
        <taxon>Acetatifactor</taxon>
    </lineage>
</organism>
<dbReference type="Gene3D" id="3.60.15.10">
    <property type="entry name" value="Ribonuclease Z/Hydroxyacylglutathione hydrolase-like"/>
    <property type="match status" value="1"/>
</dbReference>
<dbReference type="Pfam" id="PF00753">
    <property type="entry name" value="Lactamase_B"/>
    <property type="match status" value="1"/>
</dbReference>
<feature type="domain" description="Metallo-beta-lactamase" evidence="1">
    <location>
        <begin position="13"/>
        <end position="80"/>
    </location>
</feature>
<evidence type="ECO:0000313" key="2">
    <source>
        <dbReference type="EMBL" id="SOY27600.1"/>
    </source>
</evidence>
<proteinExistence type="predicted"/>
<dbReference type="OrthoDB" id="9783680at2"/>